<dbReference type="AlphaFoldDB" id="A0A8S4ND88"/>
<dbReference type="OrthoDB" id="6162629at2759"/>
<protein>
    <recommendedName>
        <fullName evidence="2">MADF domain-containing protein</fullName>
    </recommendedName>
</protein>
<gene>
    <name evidence="3" type="ORF">OFUS_LOCUS6307</name>
</gene>
<sequence>MENYVCPRKTWKGEKTKPVNEEMKETKNKQLDENNTQSSEDEEKSTPKSSPKIPVPSSPKSSPKIPVPRKVYKLNDIGIEEDLLEWIQTEENDFLWNTRRTDYRLPDKKRARFQQKEKALNLEEGFLSKWFEGLRDQYTKLHKRKSGDGCPMFTERQEWVLRNLKFF</sequence>
<dbReference type="Pfam" id="PF10545">
    <property type="entry name" value="MADF_DNA_bdg"/>
    <property type="match status" value="1"/>
</dbReference>
<name>A0A8S4ND88_OWEFU</name>
<keyword evidence="4" id="KW-1185">Reference proteome</keyword>
<accession>A0A8S4ND88</accession>
<evidence type="ECO:0000256" key="1">
    <source>
        <dbReference type="SAM" id="MobiDB-lite"/>
    </source>
</evidence>
<dbReference type="EMBL" id="CAIIXF020000003">
    <property type="protein sequence ID" value="CAH1779502.1"/>
    <property type="molecule type" value="Genomic_DNA"/>
</dbReference>
<evidence type="ECO:0000313" key="4">
    <source>
        <dbReference type="Proteomes" id="UP000749559"/>
    </source>
</evidence>
<feature type="domain" description="MADF" evidence="2">
    <location>
        <begin position="90"/>
        <end position="149"/>
    </location>
</feature>
<evidence type="ECO:0000259" key="2">
    <source>
        <dbReference type="Pfam" id="PF10545"/>
    </source>
</evidence>
<feature type="region of interest" description="Disordered" evidence="1">
    <location>
        <begin position="1"/>
        <end position="68"/>
    </location>
</feature>
<dbReference type="InterPro" id="IPR006578">
    <property type="entry name" value="MADF-dom"/>
</dbReference>
<reference evidence="3" key="1">
    <citation type="submission" date="2022-03" db="EMBL/GenBank/DDBJ databases">
        <authorList>
            <person name="Martin C."/>
        </authorList>
    </citation>
    <scope>NUCLEOTIDE SEQUENCE</scope>
</reference>
<comment type="caution">
    <text evidence="3">The sequence shown here is derived from an EMBL/GenBank/DDBJ whole genome shotgun (WGS) entry which is preliminary data.</text>
</comment>
<organism evidence="3 4">
    <name type="scientific">Owenia fusiformis</name>
    <name type="common">Polychaete worm</name>
    <dbReference type="NCBI Taxonomy" id="6347"/>
    <lineage>
        <taxon>Eukaryota</taxon>
        <taxon>Metazoa</taxon>
        <taxon>Spiralia</taxon>
        <taxon>Lophotrochozoa</taxon>
        <taxon>Annelida</taxon>
        <taxon>Polychaeta</taxon>
        <taxon>Sedentaria</taxon>
        <taxon>Canalipalpata</taxon>
        <taxon>Sabellida</taxon>
        <taxon>Oweniida</taxon>
        <taxon>Oweniidae</taxon>
        <taxon>Owenia</taxon>
    </lineage>
</organism>
<proteinExistence type="predicted"/>
<dbReference type="Proteomes" id="UP000749559">
    <property type="component" value="Unassembled WGS sequence"/>
</dbReference>
<feature type="compositionally biased region" description="Basic and acidic residues" evidence="1">
    <location>
        <begin position="11"/>
        <end position="32"/>
    </location>
</feature>
<evidence type="ECO:0000313" key="3">
    <source>
        <dbReference type="EMBL" id="CAH1779502.1"/>
    </source>
</evidence>